<evidence type="ECO:0000259" key="3">
    <source>
        <dbReference type="Pfam" id="PF13271"/>
    </source>
</evidence>
<dbReference type="PANTHER" id="PTHR44943:SF8">
    <property type="entry name" value="TPR REPEAT-CONTAINING PROTEIN MJ0263"/>
    <property type="match status" value="1"/>
</dbReference>
<keyword evidence="5" id="KW-1185">Reference proteome</keyword>
<feature type="domain" description="DUF4062" evidence="3">
    <location>
        <begin position="10"/>
        <end position="92"/>
    </location>
</feature>
<evidence type="ECO:0000313" key="4">
    <source>
        <dbReference type="EMBL" id="AWK86232.1"/>
    </source>
</evidence>
<evidence type="ECO:0000256" key="2">
    <source>
        <dbReference type="ARBA" id="ARBA00022803"/>
    </source>
</evidence>
<dbReference type="InterPro" id="IPR011990">
    <property type="entry name" value="TPR-like_helical_dom_sf"/>
</dbReference>
<evidence type="ECO:0000313" key="5">
    <source>
        <dbReference type="Proteomes" id="UP000245629"/>
    </source>
</evidence>
<keyword evidence="2" id="KW-0802">TPR repeat</keyword>
<dbReference type="RefSeq" id="WP_109326109.1">
    <property type="nucleotide sequence ID" value="NZ_CP029353.1"/>
</dbReference>
<dbReference type="PANTHER" id="PTHR44943">
    <property type="entry name" value="CELLULOSE SYNTHASE OPERON PROTEIN C"/>
    <property type="match status" value="1"/>
</dbReference>
<gene>
    <name evidence="4" type="ORF">DEW08_08195</name>
</gene>
<organism evidence="4 5">
    <name type="scientific">Azospirillum thermophilum</name>
    <dbReference type="NCBI Taxonomy" id="2202148"/>
    <lineage>
        <taxon>Bacteria</taxon>
        <taxon>Pseudomonadati</taxon>
        <taxon>Pseudomonadota</taxon>
        <taxon>Alphaproteobacteria</taxon>
        <taxon>Rhodospirillales</taxon>
        <taxon>Azospirillaceae</taxon>
        <taxon>Azospirillum</taxon>
    </lineage>
</organism>
<dbReference type="InterPro" id="IPR051685">
    <property type="entry name" value="Ycf3/AcsC/BcsC/TPR_MFPF"/>
</dbReference>
<dbReference type="OrthoDB" id="72299at2"/>
<accession>A0A2S2CP22</accession>
<dbReference type="EMBL" id="CP029353">
    <property type="protein sequence ID" value="AWK86232.1"/>
    <property type="molecule type" value="Genomic_DNA"/>
</dbReference>
<keyword evidence="1" id="KW-0677">Repeat</keyword>
<dbReference type="SUPFAM" id="SSF48452">
    <property type="entry name" value="TPR-like"/>
    <property type="match status" value="1"/>
</dbReference>
<dbReference type="Gene3D" id="1.25.40.10">
    <property type="entry name" value="Tetratricopeptide repeat domain"/>
    <property type="match status" value="1"/>
</dbReference>
<dbReference type="Proteomes" id="UP000245629">
    <property type="component" value="Chromosome 2"/>
</dbReference>
<dbReference type="KEGG" id="azz:DEW08_08195"/>
<proteinExistence type="predicted"/>
<sequence>MSAIFNKKFQIFVSSTYKDLIEERDVVFKTVVDLLHIPLGMERFISSAGDKISYIKKQIDQADYFFLILGVRYGEKEKSSGKSYTELEYEYALSQKIPVIAFVMTEEARKESISRNPSIIDGDDTEAFIRFRNRVQADPIVMPWKDRSELAVFCQRALIHHFEFTPRPGWVRFNEVDQILKQNMSEVTSRLALAESSLSATLKEKDDALKEVATLKKKISENSILTDRVVAESMVRKLKIEFDRIDENDCTDEESRNRLYELLSQFEELVLSTKDRPQFVQASMIEEVGDLCRKNGMGGLALWLYEQALERDPGRYSAKVELYSLMTEMVPQRRDEAIEFYRKLDSGTSEYQLKRIFDSLIRADRYSDLEQICSLLLERLGPSGDPNRRVLLLKNRAVARKNIDQFSEEMQRLSEEDMDEALKISPDDENTLSTYAAILLRSKKWREAAIRFKTLIDIDPNDMRYYISLAKALKGLRRFDEIDTVLEVAASNARGHDDLEKIAAARREIGVREVQPLPNLVL</sequence>
<reference evidence="5" key="1">
    <citation type="submission" date="2018-05" db="EMBL/GenBank/DDBJ databases">
        <title>Azospirillum thermophila sp. nov., a novel isolated from hot spring.</title>
        <authorList>
            <person name="Zhao Z."/>
        </authorList>
    </citation>
    <scope>NUCLEOTIDE SEQUENCE [LARGE SCALE GENOMIC DNA]</scope>
    <source>
        <strain evidence="5">CFH 70021</strain>
    </source>
</reference>
<name>A0A2S2CP22_9PROT</name>
<dbReference type="Pfam" id="PF13271">
    <property type="entry name" value="DUF4062"/>
    <property type="match status" value="1"/>
</dbReference>
<dbReference type="AlphaFoldDB" id="A0A2S2CP22"/>
<protein>
    <recommendedName>
        <fullName evidence="3">DUF4062 domain-containing protein</fullName>
    </recommendedName>
</protein>
<evidence type="ECO:0000256" key="1">
    <source>
        <dbReference type="ARBA" id="ARBA00022737"/>
    </source>
</evidence>
<dbReference type="InterPro" id="IPR025139">
    <property type="entry name" value="DUF4062"/>
</dbReference>